<keyword evidence="4" id="KW-1185">Reference proteome</keyword>
<dbReference type="InterPro" id="IPR036005">
    <property type="entry name" value="Creatinase/aminopeptidase-like"/>
</dbReference>
<dbReference type="AlphaFoldDB" id="A0A518HNF3"/>
<dbReference type="InterPro" id="IPR050659">
    <property type="entry name" value="Peptidase_M24B"/>
</dbReference>
<accession>A0A518HNF3</accession>
<dbReference type="InterPro" id="IPR029149">
    <property type="entry name" value="Creatin/AminoP/Spt16_N"/>
</dbReference>
<protein>
    <submittedName>
        <fullName evidence="3">Putative peptidase</fullName>
        <ecNumber evidence="3">3.4.-.-</ecNumber>
    </submittedName>
</protein>
<evidence type="ECO:0000313" key="3">
    <source>
        <dbReference type="EMBL" id="QDV42350.1"/>
    </source>
</evidence>
<proteinExistence type="predicted"/>
<feature type="domain" description="Peptidase M24" evidence="1">
    <location>
        <begin position="150"/>
        <end position="349"/>
    </location>
</feature>
<evidence type="ECO:0000259" key="2">
    <source>
        <dbReference type="Pfam" id="PF01321"/>
    </source>
</evidence>
<dbReference type="EC" id="3.4.-.-" evidence="3"/>
<dbReference type="OrthoDB" id="9806388at2"/>
<keyword evidence="3" id="KW-0378">Hydrolase</keyword>
<organism evidence="3 4">
    <name type="scientific">Stieleria neptunia</name>
    <dbReference type="NCBI Taxonomy" id="2527979"/>
    <lineage>
        <taxon>Bacteria</taxon>
        <taxon>Pseudomonadati</taxon>
        <taxon>Planctomycetota</taxon>
        <taxon>Planctomycetia</taxon>
        <taxon>Pirellulales</taxon>
        <taxon>Pirellulaceae</taxon>
        <taxon>Stieleria</taxon>
    </lineage>
</organism>
<feature type="domain" description="Creatinase N-terminal" evidence="2">
    <location>
        <begin position="15"/>
        <end position="140"/>
    </location>
</feature>
<dbReference type="KEGG" id="snep:Enr13x_21950"/>
<dbReference type="SUPFAM" id="SSF55920">
    <property type="entry name" value="Creatinase/aminopeptidase"/>
    <property type="match status" value="1"/>
</dbReference>
<dbReference type="EMBL" id="CP037423">
    <property type="protein sequence ID" value="QDV42350.1"/>
    <property type="molecule type" value="Genomic_DNA"/>
</dbReference>
<dbReference type="Proteomes" id="UP000319004">
    <property type="component" value="Chromosome"/>
</dbReference>
<dbReference type="SUPFAM" id="SSF53092">
    <property type="entry name" value="Creatinase/prolidase N-terminal domain"/>
    <property type="match status" value="1"/>
</dbReference>
<gene>
    <name evidence="3" type="ORF">Enr13x_21950</name>
</gene>
<dbReference type="GO" id="GO:0016787">
    <property type="term" value="F:hydrolase activity"/>
    <property type="evidence" value="ECO:0007669"/>
    <property type="project" value="UniProtKB-KW"/>
</dbReference>
<dbReference type="CDD" id="cd01066">
    <property type="entry name" value="APP_MetAP"/>
    <property type="match status" value="1"/>
</dbReference>
<evidence type="ECO:0000259" key="1">
    <source>
        <dbReference type="Pfam" id="PF00557"/>
    </source>
</evidence>
<dbReference type="Gene3D" id="3.90.230.10">
    <property type="entry name" value="Creatinase/methionine aminopeptidase superfamily"/>
    <property type="match status" value="1"/>
</dbReference>
<sequence>MQELPQLSIESCRVRQQRLCQSLSDLKADRAILVAPENVQWLTGFRPHPLLRAVAVLDVDEGCMLIAPGKEPSHHAADEIRVFDAQWRCTLRQDQLNAAMQRVEKSNKRTALEFSSCGEHVRQSLGSVPVDLDSTLWNLRRKKEPDELGMMQHAIDCTDAMYQKAREIIRPGITELEVFCQLQSVAVQTAGEPLTALGNDYQSNSPGGPPRIRPAGSGELMILDLGPAYRGYHADNCRTFAVNGRPTEEQLRARDVIMTVFDLVKAFVQPGQSCQELFVQAKALLDEYEPDAFFHHLGHGVGLYPHEAPHLNPSWDDRFAEGDVFTVEPGLYNASLRAGIRIEENYVVTSNGVRQLTKTSTQL</sequence>
<dbReference type="Gene3D" id="3.40.350.10">
    <property type="entry name" value="Creatinase/prolidase N-terminal domain"/>
    <property type="match status" value="1"/>
</dbReference>
<dbReference type="PANTHER" id="PTHR46112">
    <property type="entry name" value="AMINOPEPTIDASE"/>
    <property type="match status" value="1"/>
</dbReference>
<dbReference type="InterPro" id="IPR000587">
    <property type="entry name" value="Creatinase_N"/>
</dbReference>
<dbReference type="InterPro" id="IPR000994">
    <property type="entry name" value="Pept_M24"/>
</dbReference>
<dbReference type="Pfam" id="PF01321">
    <property type="entry name" value="Creatinase_N"/>
    <property type="match status" value="1"/>
</dbReference>
<reference evidence="3 4" key="1">
    <citation type="submission" date="2019-03" db="EMBL/GenBank/DDBJ databases">
        <title>Deep-cultivation of Planctomycetes and their phenomic and genomic characterization uncovers novel biology.</title>
        <authorList>
            <person name="Wiegand S."/>
            <person name="Jogler M."/>
            <person name="Boedeker C."/>
            <person name="Pinto D."/>
            <person name="Vollmers J."/>
            <person name="Rivas-Marin E."/>
            <person name="Kohn T."/>
            <person name="Peeters S.H."/>
            <person name="Heuer A."/>
            <person name="Rast P."/>
            <person name="Oberbeckmann S."/>
            <person name="Bunk B."/>
            <person name="Jeske O."/>
            <person name="Meyerdierks A."/>
            <person name="Storesund J.E."/>
            <person name="Kallscheuer N."/>
            <person name="Luecker S."/>
            <person name="Lage O.M."/>
            <person name="Pohl T."/>
            <person name="Merkel B.J."/>
            <person name="Hornburger P."/>
            <person name="Mueller R.-W."/>
            <person name="Bruemmer F."/>
            <person name="Labrenz M."/>
            <person name="Spormann A.M."/>
            <person name="Op den Camp H."/>
            <person name="Overmann J."/>
            <person name="Amann R."/>
            <person name="Jetten M.S.M."/>
            <person name="Mascher T."/>
            <person name="Medema M.H."/>
            <person name="Devos D.P."/>
            <person name="Kaster A.-K."/>
            <person name="Ovreas L."/>
            <person name="Rohde M."/>
            <person name="Galperin M.Y."/>
            <person name="Jogler C."/>
        </authorList>
    </citation>
    <scope>NUCLEOTIDE SEQUENCE [LARGE SCALE GENOMIC DNA]</scope>
    <source>
        <strain evidence="3 4">Enr13</strain>
    </source>
</reference>
<dbReference type="Pfam" id="PF00557">
    <property type="entry name" value="Peptidase_M24"/>
    <property type="match status" value="1"/>
</dbReference>
<name>A0A518HNF3_9BACT</name>
<evidence type="ECO:0000313" key="4">
    <source>
        <dbReference type="Proteomes" id="UP000319004"/>
    </source>
</evidence>
<dbReference type="PANTHER" id="PTHR46112:SF2">
    <property type="entry name" value="XAA-PRO AMINOPEPTIDASE P-RELATED"/>
    <property type="match status" value="1"/>
</dbReference>
<dbReference type="RefSeq" id="WP_145386001.1">
    <property type="nucleotide sequence ID" value="NZ_CP037423.1"/>
</dbReference>